<dbReference type="InterPro" id="IPR039567">
    <property type="entry name" value="Gly-zipper"/>
</dbReference>
<feature type="region of interest" description="Disordered" evidence="1">
    <location>
        <begin position="68"/>
        <end position="99"/>
    </location>
</feature>
<evidence type="ECO:0000313" key="5">
    <source>
        <dbReference type="Proteomes" id="UP001595462"/>
    </source>
</evidence>
<dbReference type="Proteomes" id="UP001595462">
    <property type="component" value="Unassembled WGS sequence"/>
</dbReference>
<proteinExistence type="predicted"/>
<protein>
    <submittedName>
        <fullName evidence="4">Glycine zipper domain-containing protein</fullName>
    </submittedName>
</protein>
<evidence type="ECO:0000256" key="2">
    <source>
        <dbReference type="SAM" id="SignalP"/>
    </source>
</evidence>
<feature type="compositionally biased region" description="Basic and acidic residues" evidence="1">
    <location>
        <begin position="74"/>
        <end position="96"/>
    </location>
</feature>
<comment type="caution">
    <text evidence="4">The sequence shown here is derived from an EMBL/GenBank/DDBJ whole genome shotgun (WGS) entry which is preliminary data.</text>
</comment>
<sequence length="111" mass="11145">MNNPAIHRTIAAALVAMACSTPALALDNDTVDAAIGGGLGGAAGAAVGNEIGGRNGAIIGGAVGAAGGAAVTTNDDHDDHRRYRDHDRDYYGRDYGHGNFCPPGQAKKGRC</sequence>
<dbReference type="EMBL" id="JBHRSS010000010">
    <property type="protein sequence ID" value="MFC3106091.1"/>
    <property type="molecule type" value="Genomic_DNA"/>
</dbReference>
<organism evidence="4 5">
    <name type="scientific">Salinisphaera aquimarina</name>
    <dbReference type="NCBI Taxonomy" id="2094031"/>
    <lineage>
        <taxon>Bacteria</taxon>
        <taxon>Pseudomonadati</taxon>
        <taxon>Pseudomonadota</taxon>
        <taxon>Gammaproteobacteria</taxon>
        <taxon>Salinisphaerales</taxon>
        <taxon>Salinisphaeraceae</taxon>
        <taxon>Salinisphaera</taxon>
    </lineage>
</organism>
<keyword evidence="2" id="KW-0732">Signal</keyword>
<evidence type="ECO:0000259" key="3">
    <source>
        <dbReference type="Pfam" id="PF13488"/>
    </source>
</evidence>
<feature type="signal peptide" evidence="2">
    <location>
        <begin position="1"/>
        <end position="25"/>
    </location>
</feature>
<evidence type="ECO:0000256" key="1">
    <source>
        <dbReference type="SAM" id="MobiDB-lite"/>
    </source>
</evidence>
<feature type="chain" id="PRO_5046948947" evidence="2">
    <location>
        <begin position="26"/>
        <end position="111"/>
    </location>
</feature>
<feature type="domain" description="Glycine zipper" evidence="3">
    <location>
        <begin position="35"/>
        <end position="71"/>
    </location>
</feature>
<dbReference type="Pfam" id="PF13488">
    <property type="entry name" value="Gly-zipper_Omp"/>
    <property type="match status" value="1"/>
</dbReference>
<accession>A0ABV7EVZ4</accession>
<name>A0ABV7EVZ4_9GAMM</name>
<dbReference type="RefSeq" id="WP_380691673.1">
    <property type="nucleotide sequence ID" value="NZ_JBHRSS010000010.1"/>
</dbReference>
<reference evidence="5" key="1">
    <citation type="journal article" date="2019" name="Int. J. Syst. Evol. Microbiol.">
        <title>The Global Catalogue of Microorganisms (GCM) 10K type strain sequencing project: providing services to taxonomists for standard genome sequencing and annotation.</title>
        <authorList>
            <consortium name="The Broad Institute Genomics Platform"/>
            <consortium name="The Broad Institute Genome Sequencing Center for Infectious Disease"/>
            <person name="Wu L."/>
            <person name="Ma J."/>
        </authorList>
    </citation>
    <scope>NUCLEOTIDE SEQUENCE [LARGE SCALE GENOMIC DNA]</scope>
    <source>
        <strain evidence="5">KCTC 52640</strain>
    </source>
</reference>
<evidence type="ECO:0000313" key="4">
    <source>
        <dbReference type="EMBL" id="MFC3106091.1"/>
    </source>
</evidence>
<gene>
    <name evidence="4" type="ORF">ACFOSU_19645</name>
</gene>
<keyword evidence="5" id="KW-1185">Reference proteome</keyword>